<dbReference type="OrthoDB" id="366306at2"/>
<proteinExistence type="predicted"/>
<dbReference type="RefSeq" id="WP_013968195.1">
    <property type="nucleotide sequence ID" value="NC_015732.1"/>
</dbReference>
<dbReference type="Gene3D" id="3.30.2090.10">
    <property type="entry name" value="Multidrug efflux transporter AcrB TolC docking domain, DN and DC subdomains"/>
    <property type="match status" value="2"/>
</dbReference>
<dbReference type="eggNOG" id="COG0841">
    <property type="taxonomic scope" value="Bacteria"/>
</dbReference>
<sequence length="1035" mass="113178">MSISKQVVSRPVLVVIVFALLSIVGIYTLTDLAIELFPETSMPMLFVSTTYSGAGPETVEKSVTRVLEGVLTNLSGLKQMTSTSSEGSSRIELEFDYGTNLDAAVNEIRDKLDRVKNALPDDASTPQIFKFDPNSMPIMRIAVRGNRSAEQLKAYAESYIQPRLEQVNGVAQANVQGGRDKIVKVELSQNRLDAYDLTVTSVAAALATQNVELGGGSISEGTKEYLVRTTGEYKNLEEIANTLITIKNGYGVKLSDLGTITEGYEDLTSLVYINGTPGVYISIQKQSGTNTVTAADGVYKKIEEIKKILPADISLDIISDDTQTIRSTINDLISSALQGAILAMAILFLFLRSIKSTIIIGISIPLSMLITLLAMKLAGITLNMMTLTGLILGVGMIVDASIVMIENIYQYRERGTKPDVAAILGSHEMIAAVISSNITTICVFIPLIFFKNKLEMIGQLFQDTIFTIFIALLSSLFVAIFLVPVLASKYLVLSTRKEQPLHNQFLIFLDSILERALNSLVQGYRKALTLAMHHRPTVILIVVGFLGISFAVLPRMNISFMPRFGDDSVTLRATLPVGTTLQETERVMRQMESYAQKELQGIKSVITNVGSGGGFGSASSYSGSLNIQLDTTNTQKDSSDMVKAKLRHHFSEFPNVSFSFSAGRAQQMQGGMDIDIALRVMDLKTGIQVAKEMIEILKSEVPDISEPTMDLTEGLPQVEVVIDRERAYSFGISVQAAAKEIEACVDGTTATVYQKDGNEYNVVVRLQESDRARMPDLERIYVQGSKGRVPLANFATLEKGYGPVSIIRENQTRVIHITANITSGERADKVEQKIQQVINSKMIIPDGVTINFEGSWQNLQKQGSVLVLILTMAILLVFGVMAGQYESFKDPFINLFTIPLAIIGVVLIYVLTGQPLSMFTAMGLVMLAGIVVNNGIILVDYTNLLVRRGTPLIEACIQGGTSRLRPVLMTTLTTILGLIPMAFFPSESSQMIQPIGLTVIGGLSSSTFITLFIIPVIYSYFNQNRHTKKNKESSK</sequence>
<keyword evidence="3" id="KW-1185">Reference proteome</keyword>
<keyword evidence="1" id="KW-0472">Membrane</keyword>
<feature type="transmembrane region" description="Helical" evidence="1">
    <location>
        <begin position="967"/>
        <end position="984"/>
    </location>
</feature>
<keyword evidence="1" id="KW-1133">Transmembrane helix</keyword>
<evidence type="ECO:0000313" key="2">
    <source>
        <dbReference type="EMBL" id="AEJ18884.1"/>
    </source>
</evidence>
<dbReference type="InterPro" id="IPR027463">
    <property type="entry name" value="AcrB_DN_DC_subdom"/>
</dbReference>
<feature type="transmembrane region" description="Helical" evidence="1">
    <location>
        <begin position="892"/>
        <end position="912"/>
    </location>
</feature>
<evidence type="ECO:0000256" key="1">
    <source>
        <dbReference type="SAM" id="Phobius"/>
    </source>
</evidence>
<dbReference type="KEGG" id="scd:Spica_0730"/>
<feature type="transmembrane region" description="Helical" evidence="1">
    <location>
        <begin position="12"/>
        <end position="30"/>
    </location>
</feature>
<dbReference type="Gene3D" id="3.30.70.1430">
    <property type="entry name" value="Multidrug efflux transporter AcrB pore domain"/>
    <property type="match status" value="2"/>
</dbReference>
<dbReference type="PRINTS" id="PR00702">
    <property type="entry name" value="ACRIFLAVINRP"/>
</dbReference>
<dbReference type="Gene3D" id="3.30.70.1320">
    <property type="entry name" value="Multidrug efflux transporter AcrB pore domain like"/>
    <property type="match status" value="1"/>
</dbReference>
<gene>
    <name evidence="2" type="ordered locus">Spica_0730</name>
</gene>
<dbReference type="SUPFAM" id="SSF82714">
    <property type="entry name" value="Multidrug efflux transporter AcrB TolC docking domain, DN and DC subdomains"/>
    <property type="match status" value="2"/>
</dbReference>
<accession>F8EYT8</accession>
<feature type="transmembrane region" description="Helical" evidence="1">
    <location>
        <begin position="865"/>
        <end position="885"/>
    </location>
</feature>
<dbReference type="GO" id="GO:0005886">
    <property type="term" value="C:plasma membrane"/>
    <property type="evidence" value="ECO:0007669"/>
    <property type="project" value="TreeGrafter"/>
</dbReference>
<dbReference type="STRING" id="744872.Spica_0730"/>
<evidence type="ECO:0000313" key="3">
    <source>
        <dbReference type="Proteomes" id="UP000000503"/>
    </source>
</evidence>
<feature type="transmembrane region" description="Helical" evidence="1">
    <location>
        <begin position="430"/>
        <end position="450"/>
    </location>
</feature>
<dbReference type="Proteomes" id="UP000000503">
    <property type="component" value="Chromosome"/>
</dbReference>
<feature type="transmembrane region" description="Helical" evidence="1">
    <location>
        <begin position="996"/>
        <end position="1021"/>
    </location>
</feature>
<protein>
    <submittedName>
        <fullName evidence="2">Acriflavin resistance protein</fullName>
    </submittedName>
</protein>
<dbReference type="SUPFAM" id="SSF82693">
    <property type="entry name" value="Multidrug efflux transporter AcrB pore domain, PN1, PN2, PC1 and PC2 subdomains"/>
    <property type="match status" value="3"/>
</dbReference>
<dbReference type="PANTHER" id="PTHR32063">
    <property type="match status" value="1"/>
</dbReference>
<dbReference type="EMBL" id="CP002868">
    <property type="protein sequence ID" value="AEJ18884.1"/>
    <property type="molecule type" value="Genomic_DNA"/>
</dbReference>
<name>F8EYT8_GRAC1</name>
<dbReference type="Gene3D" id="1.20.1640.10">
    <property type="entry name" value="Multidrug efflux transporter AcrB transmembrane domain"/>
    <property type="match status" value="2"/>
</dbReference>
<feature type="transmembrane region" description="Helical" evidence="1">
    <location>
        <begin position="465"/>
        <end position="487"/>
    </location>
</feature>
<feature type="transmembrane region" description="Helical" evidence="1">
    <location>
        <begin position="358"/>
        <end position="378"/>
    </location>
</feature>
<dbReference type="PANTHER" id="PTHR32063:SF0">
    <property type="entry name" value="SWARMING MOTILITY PROTEIN SWRC"/>
    <property type="match status" value="1"/>
</dbReference>
<feature type="transmembrane region" description="Helical" evidence="1">
    <location>
        <begin position="332"/>
        <end position="351"/>
    </location>
</feature>
<reference evidence="3" key="1">
    <citation type="journal article" date="2013" name="Stand. Genomic Sci.">
        <title>Genome sequence of the thermophilic fresh-water bacterium Spirochaeta caldaria type strain (H1(T)), reclassification of Spirochaeta caldaria, Spirochaeta stenostrepta, and Spirochaeta zuelzerae in the genus Treponema as Treponema caldaria comb. nov., Treponema stenostrepta comb. nov., and Treponema zuelzerae comb. nov., and emendation of the genus Treponema.</title>
        <authorList>
            <person name="Abt B."/>
            <person name="Goker M."/>
            <person name="Scheuner C."/>
            <person name="Han C."/>
            <person name="Lu M."/>
            <person name="Misra M."/>
            <person name="Lapidus A."/>
            <person name="Nolan M."/>
            <person name="Lucas S."/>
            <person name="Hammon N."/>
            <person name="Deshpande S."/>
            <person name="Cheng J.F."/>
            <person name="Tapia R."/>
            <person name="Goodwin L.A."/>
            <person name="Pitluck S."/>
            <person name="Liolios K."/>
            <person name="Pagani I."/>
            <person name="Ivanova N."/>
            <person name="Mavromatis K."/>
            <person name="Mikhailova N."/>
            <person name="Huntemann M."/>
            <person name="Pati A."/>
            <person name="Chen A."/>
            <person name="Palaniappan K."/>
            <person name="Land M."/>
            <person name="Hauser L."/>
            <person name="Jeffries C.D."/>
            <person name="Rohde M."/>
            <person name="Spring S."/>
            <person name="Gronow S."/>
            <person name="Detter J.C."/>
            <person name="Bristow J."/>
            <person name="Eisen J.A."/>
            <person name="Markowitz V."/>
            <person name="Hugenholtz P."/>
            <person name="Kyrpides N.C."/>
            <person name="Woyke T."/>
            <person name="Klenk H.P."/>
        </authorList>
    </citation>
    <scope>NUCLEOTIDE SEQUENCE</scope>
    <source>
        <strain evidence="3">ATCC 51460 / DSM 7334 / H1</strain>
    </source>
</reference>
<dbReference type="GO" id="GO:0042910">
    <property type="term" value="F:xenobiotic transmembrane transporter activity"/>
    <property type="evidence" value="ECO:0007669"/>
    <property type="project" value="TreeGrafter"/>
</dbReference>
<dbReference type="Pfam" id="PF00873">
    <property type="entry name" value="ACR_tran"/>
    <property type="match status" value="1"/>
</dbReference>
<dbReference type="InterPro" id="IPR001036">
    <property type="entry name" value="Acrflvin-R"/>
</dbReference>
<feature type="transmembrane region" description="Helical" evidence="1">
    <location>
        <begin position="384"/>
        <end position="409"/>
    </location>
</feature>
<dbReference type="SUPFAM" id="SSF82866">
    <property type="entry name" value="Multidrug efflux transporter AcrB transmembrane domain"/>
    <property type="match status" value="2"/>
</dbReference>
<dbReference type="HOGENOM" id="CLU_002755_1_2_12"/>
<dbReference type="AlphaFoldDB" id="F8EYT8"/>
<feature type="transmembrane region" description="Helical" evidence="1">
    <location>
        <begin position="535"/>
        <end position="553"/>
    </location>
</feature>
<organism evidence="2 3">
    <name type="scientific">Gracilinema caldarium (strain ATCC 51460 / DSM 7334 / H1)</name>
    <name type="common">Treponema caldarium</name>
    <dbReference type="NCBI Taxonomy" id="744872"/>
    <lineage>
        <taxon>Bacteria</taxon>
        <taxon>Pseudomonadati</taxon>
        <taxon>Spirochaetota</taxon>
        <taxon>Spirochaetia</taxon>
        <taxon>Spirochaetales</taxon>
        <taxon>Breznakiellaceae</taxon>
        <taxon>Gracilinema</taxon>
    </lineage>
</organism>
<dbReference type="Gene3D" id="3.30.70.1440">
    <property type="entry name" value="Multidrug efflux transporter AcrB pore domain"/>
    <property type="match status" value="1"/>
</dbReference>
<feature type="transmembrane region" description="Helical" evidence="1">
    <location>
        <begin position="918"/>
        <end position="939"/>
    </location>
</feature>
<keyword evidence="1" id="KW-0812">Transmembrane</keyword>